<protein>
    <submittedName>
        <fullName evidence="3">Uncharacterized protein</fullName>
    </submittedName>
</protein>
<keyword evidence="2" id="KW-1133">Transmembrane helix</keyword>
<sequence length="126" mass="14629">MELRQKERPGGKKGRTMANHGPIRRPPLRRHFLHSVGSSLPWMASVPVFRRSLMKSVGPTFSFSVLSTSLSFLFMSMYAIWPTFVRLLFYIPSPRVAFNQRFKASTPMIKRQPYYALPENIGYRSF</sequence>
<dbReference type="HOGENOM" id="CLU_1982001_0_0_1"/>
<keyword evidence="2" id="KW-0472">Membrane</keyword>
<feature type="transmembrane region" description="Helical" evidence="2">
    <location>
        <begin position="70"/>
        <end position="91"/>
    </location>
</feature>
<dbReference type="VEuPathDB" id="FungiDB:MPH_09487"/>
<gene>
    <name evidence="3" type="ORF">MPH_09487</name>
</gene>
<feature type="region of interest" description="Disordered" evidence="1">
    <location>
        <begin position="1"/>
        <end position="26"/>
    </location>
</feature>
<evidence type="ECO:0000313" key="3">
    <source>
        <dbReference type="EMBL" id="EKG13461.1"/>
    </source>
</evidence>
<evidence type="ECO:0000256" key="2">
    <source>
        <dbReference type="SAM" id="Phobius"/>
    </source>
</evidence>
<accession>K2QUR6</accession>
<name>K2QUR6_MACPH</name>
<reference evidence="3 4" key="1">
    <citation type="journal article" date="2012" name="BMC Genomics">
        <title>Tools to kill: Genome of one of the most destructive plant pathogenic fungi Macrophomina phaseolina.</title>
        <authorList>
            <person name="Islam M.S."/>
            <person name="Haque M.S."/>
            <person name="Islam M.M."/>
            <person name="Emdad E.M."/>
            <person name="Halim A."/>
            <person name="Hossen Q.M.M."/>
            <person name="Hossain M.Z."/>
            <person name="Ahmed B."/>
            <person name="Rahim S."/>
            <person name="Rahman M.S."/>
            <person name="Alam M.M."/>
            <person name="Hou S."/>
            <person name="Wan X."/>
            <person name="Saito J.A."/>
            <person name="Alam M."/>
        </authorList>
    </citation>
    <scope>NUCLEOTIDE SEQUENCE [LARGE SCALE GENOMIC DNA]</scope>
    <source>
        <strain evidence="3 4">MS6</strain>
    </source>
</reference>
<proteinExistence type="predicted"/>
<dbReference type="InParanoid" id="K2QUR6"/>
<comment type="caution">
    <text evidence="3">The sequence shown here is derived from an EMBL/GenBank/DDBJ whole genome shotgun (WGS) entry which is preliminary data.</text>
</comment>
<dbReference type="EMBL" id="AHHD01000413">
    <property type="protein sequence ID" value="EKG13461.1"/>
    <property type="molecule type" value="Genomic_DNA"/>
</dbReference>
<organism evidence="3 4">
    <name type="scientific">Macrophomina phaseolina (strain MS6)</name>
    <name type="common">Charcoal rot fungus</name>
    <dbReference type="NCBI Taxonomy" id="1126212"/>
    <lineage>
        <taxon>Eukaryota</taxon>
        <taxon>Fungi</taxon>
        <taxon>Dikarya</taxon>
        <taxon>Ascomycota</taxon>
        <taxon>Pezizomycotina</taxon>
        <taxon>Dothideomycetes</taxon>
        <taxon>Dothideomycetes incertae sedis</taxon>
        <taxon>Botryosphaeriales</taxon>
        <taxon>Botryosphaeriaceae</taxon>
        <taxon>Macrophomina</taxon>
    </lineage>
</organism>
<dbReference type="AlphaFoldDB" id="K2QUR6"/>
<dbReference type="Proteomes" id="UP000007129">
    <property type="component" value="Unassembled WGS sequence"/>
</dbReference>
<evidence type="ECO:0000256" key="1">
    <source>
        <dbReference type="SAM" id="MobiDB-lite"/>
    </source>
</evidence>
<evidence type="ECO:0000313" key="4">
    <source>
        <dbReference type="Proteomes" id="UP000007129"/>
    </source>
</evidence>
<feature type="compositionally biased region" description="Basic and acidic residues" evidence="1">
    <location>
        <begin position="1"/>
        <end position="10"/>
    </location>
</feature>
<keyword evidence="2" id="KW-0812">Transmembrane</keyword>